<protein>
    <submittedName>
        <fullName evidence="1">Uncharacterized protein</fullName>
    </submittedName>
</protein>
<accession>A0A1V4AVH1</accession>
<evidence type="ECO:0000313" key="1">
    <source>
        <dbReference type="EMBL" id="OOP57132.1"/>
    </source>
</evidence>
<name>A0A1V4AVH1_9BACT</name>
<dbReference type="EMBL" id="AYTS01000043">
    <property type="protein sequence ID" value="OOP57132.1"/>
    <property type="molecule type" value="Genomic_DNA"/>
</dbReference>
<proteinExistence type="predicted"/>
<dbReference type="Proteomes" id="UP000189681">
    <property type="component" value="Unassembled WGS sequence"/>
</dbReference>
<comment type="caution">
    <text evidence="1">The sequence shown here is derived from an EMBL/GenBank/DDBJ whole genome shotgun (WGS) entry which is preliminary data.</text>
</comment>
<reference evidence="1 2" key="1">
    <citation type="journal article" date="2017" name="Water Res.">
        <title>Discovery and metagenomic analysis of an anammox bacterial enrichment related to Candidatus "Brocadia caroliniensis" in a full-scale glycerol-fed nitritation-denitritation separate centrate treatment process.</title>
        <authorList>
            <person name="Park H."/>
            <person name="Brotto A.C."/>
            <person name="van Loosdrecht M.C."/>
            <person name="Chandran K."/>
        </authorList>
    </citation>
    <scope>NUCLEOTIDE SEQUENCE [LARGE SCALE GENOMIC DNA]</scope>
    <source>
        <strain evidence="1">26THWARD</strain>
    </source>
</reference>
<gene>
    <name evidence="1" type="ORF">AYP45_05185</name>
</gene>
<dbReference type="AlphaFoldDB" id="A0A1V4AVH1"/>
<sequence>MKENIRKELDEFVSAGQKWEAVEGHPGWEEIDLWQRCTEWDRARRSMAVRQLMRTEEGSRQLTLKLPEKFLHLEE</sequence>
<organism evidence="1 2">
    <name type="scientific">Candidatus Brocadia carolinensis</name>
    <dbReference type="NCBI Taxonomy" id="1004156"/>
    <lineage>
        <taxon>Bacteria</taxon>
        <taxon>Pseudomonadati</taxon>
        <taxon>Planctomycetota</taxon>
        <taxon>Candidatus Brocadiia</taxon>
        <taxon>Candidatus Brocadiales</taxon>
        <taxon>Candidatus Brocadiaceae</taxon>
        <taxon>Candidatus Brocadia</taxon>
    </lineage>
</organism>
<evidence type="ECO:0000313" key="2">
    <source>
        <dbReference type="Proteomes" id="UP000189681"/>
    </source>
</evidence>